<evidence type="ECO:0000256" key="4">
    <source>
        <dbReference type="ARBA" id="ARBA00023034"/>
    </source>
</evidence>
<comment type="similarity">
    <text evidence="3">Belongs to the epsin family.</text>
</comment>
<keyword evidence="5" id="KW-0968">Cytoplasmic vesicle</keyword>
<dbReference type="PANTHER" id="PTHR12276:SF45">
    <property type="entry name" value="CLATHRIN INTERACTOR 1"/>
    <property type="match status" value="1"/>
</dbReference>
<evidence type="ECO:0000259" key="7">
    <source>
        <dbReference type="PROSITE" id="PS50942"/>
    </source>
</evidence>
<feature type="compositionally biased region" description="Low complexity" evidence="6">
    <location>
        <begin position="174"/>
        <end position="185"/>
    </location>
</feature>
<protein>
    <submittedName>
        <fullName evidence="8">Clathrin interactor EPSIN 1</fullName>
    </submittedName>
</protein>
<evidence type="ECO:0000256" key="5">
    <source>
        <dbReference type="ARBA" id="ARBA00023329"/>
    </source>
</evidence>
<feature type="compositionally biased region" description="Polar residues" evidence="6">
    <location>
        <begin position="261"/>
        <end position="272"/>
    </location>
</feature>
<sequence length="582" mass="63265">MDFMKVLDQTVREIKREVNLKVLKVPEIEQKVLDATNDEAWGPHGSALSEIAQATKKFTECQLIMNVLWTRLTDTGPNWRHVYKALTVIEYLIANGSERAVDDILEHSFQISAISGFEYVEPSGKDVGINVRKKVETIVALLNDEEKIKASREKAAANRDKYVGLSSTGISYKSSSASYGSSSFYSKDRYGSRSREGDSFRDSYKEGEKYGKESKWKNEEKDSKKSEIVSDENDVNKLKKQQVQRQSRNQNSSPSNSSKSGVTRPSKSSNAKSNNEDDDFDDFDPRGSSSSGSANARTNQVDLFGQSLVGDLMDAAPSVLPQAATNDITDNSEADLFADATFQSASHAEATLDSHTQGKFDPFAGQHAFPATVPENVDFFAVPDTSLPSGTKSTETVHTESFDPFAAIPINSFDGSDPFGTFVSHAEPVGTQHSKNSTNTSQINLDDAFGDFTSHTEQTKSEPSQNSSKSSLGTLKTLSTSSTSAAKDNFQVKSGVWADCLSRGLIDLNITAPKKVNLADIGIVGDLEDPSMEKETHLSNTTAFMGRGMSSGSGLGWSGYSTATGGSTSFANFSQQQFNNFK</sequence>
<dbReference type="GO" id="GO:0005543">
    <property type="term" value="F:phospholipid binding"/>
    <property type="evidence" value="ECO:0007669"/>
    <property type="project" value="TreeGrafter"/>
</dbReference>
<evidence type="ECO:0000313" key="9">
    <source>
        <dbReference type="Proteomes" id="UP001327560"/>
    </source>
</evidence>
<dbReference type="GO" id="GO:0005886">
    <property type="term" value="C:plasma membrane"/>
    <property type="evidence" value="ECO:0007669"/>
    <property type="project" value="TreeGrafter"/>
</dbReference>
<dbReference type="GO" id="GO:0006897">
    <property type="term" value="P:endocytosis"/>
    <property type="evidence" value="ECO:0007669"/>
    <property type="project" value="TreeGrafter"/>
</dbReference>
<organism evidence="8 9">
    <name type="scientific">Canna indica</name>
    <name type="common">Indian-shot</name>
    <dbReference type="NCBI Taxonomy" id="4628"/>
    <lineage>
        <taxon>Eukaryota</taxon>
        <taxon>Viridiplantae</taxon>
        <taxon>Streptophyta</taxon>
        <taxon>Embryophyta</taxon>
        <taxon>Tracheophyta</taxon>
        <taxon>Spermatophyta</taxon>
        <taxon>Magnoliopsida</taxon>
        <taxon>Liliopsida</taxon>
        <taxon>Zingiberales</taxon>
        <taxon>Cannaceae</taxon>
        <taxon>Canna</taxon>
    </lineage>
</organism>
<dbReference type="GO" id="GO:0005794">
    <property type="term" value="C:Golgi apparatus"/>
    <property type="evidence" value="ECO:0007669"/>
    <property type="project" value="UniProtKB-SubCell"/>
</dbReference>
<dbReference type="GO" id="GO:0030125">
    <property type="term" value="C:clathrin vesicle coat"/>
    <property type="evidence" value="ECO:0007669"/>
    <property type="project" value="TreeGrafter"/>
</dbReference>
<evidence type="ECO:0000256" key="3">
    <source>
        <dbReference type="ARBA" id="ARBA00010130"/>
    </source>
</evidence>
<dbReference type="EMBL" id="CP136891">
    <property type="protein sequence ID" value="WOK98555.1"/>
    <property type="molecule type" value="Genomic_DNA"/>
</dbReference>
<dbReference type="GO" id="GO:0005768">
    <property type="term" value="C:endosome"/>
    <property type="evidence" value="ECO:0007669"/>
    <property type="project" value="TreeGrafter"/>
</dbReference>
<evidence type="ECO:0000256" key="1">
    <source>
        <dbReference type="ARBA" id="ARBA00004132"/>
    </source>
</evidence>
<dbReference type="SMART" id="SM00273">
    <property type="entry name" value="ENTH"/>
    <property type="match status" value="1"/>
</dbReference>
<name>A0AAQ3K3F4_9LILI</name>
<keyword evidence="4" id="KW-0333">Golgi apparatus</keyword>
<feature type="region of interest" description="Disordered" evidence="6">
    <location>
        <begin position="425"/>
        <end position="475"/>
    </location>
</feature>
<dbReference type="SUPFAM" id="SSF48464">
    <property type="entry name" value="ENTH/VHS domain"/>
    <property type="match status" value="1"/>
</dbReference>
<evidence type="ECO:0000256" key="2">
    <source>
        <dbReference type="ARBA" id="ARBA00004555"/>
    </source>
</evidence>
<comment type="subcellular location">
    <subcellularLocation>
        <location evidence="1">Cytoplasmic vesicle</location>
        <location evidence="1">Clathrin-coated vesicle</location>
    </subcellularLocation>
    <subcellularLocation>
        <location evidence="2">Golgi apparatus</location>
    </subcellularLocation>
</comment>
<dbReference type="Proteomes" id="UP001327560">
    <property type="component" value="Chromosome 2"/>
</dbReference>
<dbReference type="CDD" id="cd03571">
    <property type="entry name" value="ENTH"/>
    <property type="match status" value="1"/>
</dbReference>
<feature type="compositionally biased region" description="Low complexity" evidence="6">
    <location>
        <begin position="461"/>
        <end position="475"/>
    </location>
</feature>
<accession>A0AAQ3K3F4</accession>
<dbReference type="AlphaFoldDB" id="A0AAQ3K3F4"/>
<proteinExistence type="inferred from homology"/>
<dbReference type="Pfam" id="PF01417">
    <property type="entry name" value="ENTH"/>
    <property type="match status" value="1"/>
</dbReference>
<feature type="compositionally biased region" description="Polar residues" evidence="6">
    <location>
        <begin position="431"/>
        <end position="444"/>
    </location>
</feature>
<gene>
    <name evidence="8" type="ORF">Cni_G07267</name>
</gene>
<dbReference type="InterPro" id="IPR008942">
    <property type="entry name" value="ENTH_VHS"/>
</dbReference>
<feature type="compositionally biased region" description="Low complexity" evidence="6">
    <location>
        <begin position="241"/>
        <end position="260"/>
    </location>
</feature>
<dbReference type="Gene3D" id="1.25.40.90">
    <property type="match status" value="1"/>
</dbReference>
<keyword evidence="9" id="KW-1185">Reference proteome</keyword>
<dbReference type="PROSITE" id="PS50942">
    <property type="entry name" value="ENTH"/>
    <property type="match status" value="1"/>
</dbReference>
<evidence type="ECO:0000313" key="8">
    <source>
        <dbReference type="EMBL" id="WOK98555.1"/>
    </source>
</evidence>
<dbReference type="FunFam" id="1.25.40.90:FF:000006">
    <property type="entry name" value="Clathrin interactor 1"/>
    <property type="match status" value="1"/>
</dbReference>
<dbReference type="PANTHER" id="PTHR12276">
    <property type="entry name" value="EPSIN/ENT-RELATED"/>
    <property type="match status" value="1"/>
</dbReference>
<feature type="region of interest" description="Disordered" evidence="6">
    <location>
        <begin position="174"/>
        <end position="298"/>
    </location>
</feature>
<dbReference type="GO" id="GO:0030276">
    <property type="term" value="F:clathrin binding"/>
    <property type="evidence" value="ECO:0007669"/>
    <property type="project" value="TreeGrafter"/>
</dbReference>
<dbReference type="InterPro" id="IPR013809">
    <property type="entry name" value="ENTH"/>
</dbReference>
<feature type="domain" description="ENTH" evidence="7">
    <location>
        <begin position="20"/>
        <end position="152"/>
    </location>
</feature>
<feature type="compositionally biased region" description="Basic and acidic residues" evidence="6">
    <location>
        <begin position="186"/>
        <end position="228"/>
    </location>
</feature>
<evidence type="ECO:0000256" key="6">
    <source>
        <dbReference type="SAM" id="MobiDB-lite"/>
    </source>
</evidence>
<reference evidence="8 9" key="1">
    <citation type="submission" date="2023-10" db="EMBL/GenBank/DDBJ databases">
        <title>Chromosome-scale genome assembly provides insights into flower coloration mechanisms of Canna indica.</title>
        <authorList>
            <person name="Li C."/>
        </authorList>
    </citation>
    <scope>NUCLEOTIDE SEQUENCE [LARGE SCALE GENOMIC DNA]</scope>
    <source>
        <tissue evidence="8">Flower</tissue>
    </source>
</reference>